<proteinExistence type="predicted"/>
<reference evidence="1 2" key="1">
    <citation type="submission" date="2018-03" db="EMBL/GenBank/DDBJ databases">
        <title>Genotypic and phenotypic analysis of antagonistic Bacillus spp. isolated from rhizosphere soil of plants in Tibet.</title>
        <authorList>
            <person name="Borriss R."/>
            <person name="Lasch P."/>
            <person name="Wu L."/>
            <person name="Wu H."/>
            <person name="Gao X."/>
        </authorList>
    </citation>
    <scope>NUCLEOTIDE SEQUENCE [LARGE SCALE GENOMIC DNA]</scope>
    <source>
        <strain evidence="1 2">NMSW16</strain>
    </source>
</reference>
<keyword evidence="2" id="KW-1185">Reference proteome</keyword>
<evidence type="ECO:0008006" key="3">
    <source>
        <dbReference type="Google" id="ProtNLM"/>
    </source>
</evidence>
<comment type="caution">
    <text evidence="1">The sequence shown here is derived from an EMBL/GenBank/DDBJ whole genome shotgun (WGS) entry which is preliminary data.</text>
</comment>
<gene>
    <name evidence="1" type="ORF">C6357_12870</name>
</gene>
<sequence>MKKISLLLSGIAFIGGLTVGISQFATHGHYPSPSYSVSDYGGAPQQI</sequence>
<dbReference type="RefSeq" id="WP_106101778.1">
    <property type="nucleotide sequence ID" value="NZ_PVRQ01000003.1"/>
</dbReference>
<dbReference type="Proteomes" id="UP000239236">
    <property type="component" value="Unassembled WGS sequence"/>
</dbReference>
<evidence type="ECO:0000313" key="2">
    <source>
        <dbReference type="Proteomes" id="UP000239236"/>
    </source>
</evidence>
<name>A0ABX5DWI1_9BACI</name>
<dbReference type="EMBL" id="PVRR01000003">
    <property type="protein sequence ID" value="PRT39578.1"/>
    <property type="molecule type" value="Genomic_DNA"/>
</dbReference>
<organism evidence="1 2">
    <name type="scientific">Bacillus wiedmannii</name>
    <dbReference type="NCBI Taxonomy" id="1890302"/>
    <lineage>
        <taxon>Bacteria</taxon>
        <taxon>Bacillati</taxon>
        <taxon>Bacillota</taxon>
        <taxon>Bacilli</taxon>
        <taxon>Bacillales</taxon>
        <taxon>Bacillaceae</taxon>
        <taxon>Bacillus</taxon>
        <taxon>Bacillus cereus group</taxon>
    </lineage>
</organism>
<accession>A0ABX5DWI1</accession>
<evidence type="ECO:0000313" key="1">
    <source>
        <dbReference type="EMBL" id="PRT39578.1"/>
    </source>
</evidence>
<protein>
    <recommendedName>
        <fullName evidence="3">Phr family secreted Rap phosphatase inhibitor</fullName>
    </recommendedName>
</protein>